<comment type="caution">
    <text evidence="8">The sequence shown here is derived from an EMBL/GenBank/DDBJ whole genome shotgun (WGS) entry which is preliminary data.</text>
</comment>
<dbReference type="SUPFAM" id="SSF53335">
    <property type="entry name" value="S-adenosyl-L-methionine-dependent methyltransferases"/>
    <property type="match status" value="1"/>
</dbReference>
<dbReference type="InterPro" id="IPR029063">
    <property type="entry name" value="SAM-dependent_MTases_sf"/>
</dbReference>
<dbReference type="PANTHER" id="PTHR18895:SF74">
    <property type="entry name" value="MTRF1L RELEASE FACTOR GLUTAMINE METHYLTRANSFERASE"/>
    <property type="match status" value="1"/>
</dbReference>
<dbReference type="InterPro" id="IPR004556">
    <property type="entry name" value="HemK-like"/>
</dbReference>
<feature type="binding site" evidence="5">
    <location>
        <position position="191"/>
    </location>
    <ligand>
        <name>S-adenosyl-L-methionine</name>
        <dbReference type="ChEBI" id="CHEBI:59789"/>
    </ligand>
</feature>
<dbReference type="EC" id="2.1.1.297" evidence="5"/>
<keyword evidence="1 5" id="KW-0489">Methyltransferase</keyword>
<feature type="domain" description="Methyltransferase small" evidence="6">
    <location>
        <begin position="115"/>
        <end position="199"/>
    </location>
</feature>
<feature type="binding site" evidence="5">
    <location>
        <position position="149"/>
    </location>
    <ligand>
        <name>S-adenosyl-L-methionine</name>
        <dbReference type="ChEBI" id="CHEBI:59789"/>
    </ligand>
</feature>
<keyword evidence="3 5" id="KW-0949">S-adenosyl-L-methionine</keyword>
<evidence type="ECO:0000259" key="6">
    <source>
        <dbReference type="Pfam" id="PF05175"/>
    </source>
</evidence>
<feature type="domain" description="Release factor glutamine methyltransferase N-terminal" evidence="7">
    <location>
        <begin position="10"/>
        <end position="78"/>
    </location>
</feature>
<organism evidence="8 9">
    <name type="scientific">Paenisporosarcina quisquiliarum</name>
    <dbReference type="NCBI Taxonomy" id="365346"/>
    <lineage>
        <taxon>Bacteria</taxon>
        <taxon>Bacillati</taxon>
        <taxon>Bacillota</taxon>
        <taxon>Bacilli</taxon>
        <taxon>Bacillales</taxon>
        <taxon>Caryophanaceae</taxon>
        <taxon>Paenisporosarcina</taxon>
    </lineage>
</organism>
<dbReference type="Proteomes" id="UP001152173">
    <property type="component" value="Unassembled WGS sequence"/>
</dbReference>
<name>A0A9X3LGX0_9BACL</name>
<dbReference type="GO" id="GO:0102559">
    <property type="term" value="F:peptide chain release factor N(5)-glutamine methyltransferase activity"/>
    <property type="evidence" value="ECO:0007669"/>
    <property type="project" value="UniProtKB-EC"/>
</dbReference>
<dbReference type="RefSeq" id="WP_269926286.1">
    <property type="nucleotide sequence ID" value="NZ_JAMKBJ010000006.1"/>
</dbReference>
<keyword evidence="9" id="KW-1185">Reference proteome</keyword>
<dbReference type="PANTHER" id="PTHR18895">
    <property type="entry name" value="HEMK METHYLTRANSFERASE"/>
    <property type="match status" value="1"/>
</dbReference>
<dbReference type="Gene3D" id="3.40.50.150">
    <property type="entry name" value="Vaccinia Virus protein VP39"/>
    <property type="match status" value="1"/>
</dbReference>
<dbReference type="AlphaFoldDB" id="A0A9X3LGX0"/>
<gene>
    <name evidence="5 8" type="primary">prmC</name>
    <name evidence="8" type="ORF">M9R32_08370</name>
</gene>
<dbReference type="Pfam" id="PF17827">
    <property type="entry name" value="PrmC_N"/>
    <property type="match status" value="1"/>
</dbReference>
<dbReference type="EMBL" id="JAMKBJ010000006">
    <property type="protein sequence ID" value="MCZ8537190.1"/>
    <property type="molecule type" value="Genomic_DNA"/>
</dbReference>
<comment type="function">
    <text evidence="5">Methylates the class 1 translation termination release factors RF1/PrfA and RF2/PrfB on the glutamine residue of the universally conserved GGQ motif.</text>
</comment>
<keyword evidence="2 5" id="KW-0808">Transferase</keyword>
<dbReference type="InterPro" id="IPR019874">
    <property type="entry name" value="RF_methyltr_PrmC"/>
</dbReference>
<dbReference type="GO" id="GO:0003676">
    <property type="term" value="F:nucleic acid binding"/>
    <property type="evidence" value="ECO:0007669"/>
    <property type="project" value="InterPro"/>
</dbReference>
<protein>
    <recommendedName>
        <fullName evidence="5">Release factor glutamine methyltransferase</fullName>
        <shortName evidence="5">RF MTase</shortName>
        <ecNumber evidence="5">2.1.1.297</ecNumber>
    </recommendedName>
    <alternativeName>
        <fullName evidence="5">N5-glutamine methyltransferase PrmC</fullName>
    </alternativeName>
    <alternativeName>
        <fullName evidence="5">Protein-(glutamine-N5) MTase PrmC</fullName>
    </alternativeName>
    <alternativeName>
        <fullName evidence="5">Protein-glutamine N-methyltransferase PrmC</fullName>
    </alternativeName>
</protein>
<dbReference type="Gene3D" id="1.10.8.10">
    <property type="entry name" value="DNA helicase RuvA subunit, C-terminal domain"/>
    <property type="match status" value="1"/>
</dbReference>
<feature type="binding site" evidence="5">
    <location>
        <begin position="126"/>
        <end position="130"/>
    </location>
    <ligand>
        <name>S-adenosyl-L-methionine</name>
        <dbReference type="ChEBI" id="CHEBI:59789"/>
    </ligand>
</feature>
<comment type="catalytic activity">
    <reaction evidence="4 5">
        <text>L-glutaminyl-[peptide chain release factor] + S-adenosyl-L-methionine = N(5)-methyl-L-glutaminyl-[peptide chain release factor] + S-adenosyl-L-homocysteine + H(+)</text>
        <dbReference type="Rhea" id="RHEA:42896"/>
        <dbReference type="Rhea" id="RHEA-COMP:10271"/>
        <dbReference type="Rhea" id="RHEA-COMP:10272"/>
        <dbReference type="ChEBI" id="CHEBI:15378"/>
        <dbReference type="ChEBI" id="CHEBI:30011"/>
        <dbReference type="ChEBI" id="CHEBI:57856"/>
        <dbReference type="ChEBI" id="CHEBI:59789"/>
        <dbReference type="ChEBI" id="CHEBI:61891"/>
        <dbReference type="EC" id="2.1.1.297"/>
    </reaction>
</comment>
<reference evidence="8" key="1">
    <citation type="submission" date="2022-05" db="EMBL/GenBank/DDBJ databases">
        <authorList>
            <person name="Colautti A."/>
            <person name="Iacumin L."/>
        </authorList>
    </citation>
    <scope>NUCLEOTIDE SEQUENCE</scope>
    <source>
        <strain evidence="8">SK 55</strain>
    </source>
</reference>
<evidence type="ECO:0000256" key="3">
    <source>
        <dbReference type="ARBA" id="ARBA00022691"/>
    </source>
</evidence>
<comment type="caution">
    <text evidence="5">Lacks conserved residue(s) required for the propagation of feature annotation.</text>
</comment>
<dbReference type="NCBIfam" id="TIGR00536">
    <property type="entry name" value="hemK_fam"/>
    <property type="match status" value="1"/>
</dbReference>
<dbReference type="PROSITE" id="PS00092">
    <property type="entry name" value="N6_MTASE"/>
    <property type="match status" value="1"/>
</dbReference>
<sequence>MKPMCKYVYEALARASSFLIENGREEPVARMLLQHVLNKTRVQLLMDMREEISAEQFDQYWSLIEQHKDGKPVQYIIGFEEFYGRTFSVNEHVLIPRPETEELIVETTSRMKRLFSNNDLTLADIGTGSGAIAITMKAEVPTLKVTATDLSTQALEVAQANAAELGADITFKHGDLTAPISSEKWDIVLSNPPYIAHDEAPTLSDTVLNYEPHSALFADEQGLQLYKRLAEELPALMNRPALIGLEIGYSQGPAVQSFFQKSFPSAQVYIVKDINGKERMIFCEIRV</sequence>
<evidence type="ECO:0000256" key="2">
    <source>
        <dbReference type="ARBA" id="ARBA00022679"/>
    </source>
</evidence>
<evidence type="ECO:0000256" key="4">
    <source>
        <dbReference type="ARBA" id="ARBA00048391"/>
    </source>
</evidence>
<dbReference type="HAMAP" id="MF_02126">
    <property type="entry name" value="RF_methyltr_PrmC"/>
    <property type="match status" value="1"/>
</dbReference>
<dbReference type="Pfam" id="PF05175">
    <property type="entry name" value="MTS"/>
    <property type="match status" value="1"/>
</dbReference>
<evidence type="ECO:0000259" key="7">
    <source>
        <dbReference type="Pfam" id="PF17827"/>
    </source>
</evidence>
<dbReference type="InterPro" id="IPR002052">
    <property type="entry name" value="DNA_methylase_N6_adenine_CS"/>
</dbReference>
<dbReference type="InterPro" id="IPR007848">
    <property type="entry name" value="Small_mtfrase_dom"/>
</dbReference>
<evidence type="ECO:0000256" key="1">
    <source>
        <dbReference type="ARBA" id="ARBA00022603"/>
    </source>
</evidence>
<proteinExistence type="inferred from homology"/>
<dbReference type="InterPro" id="IPR050320">
    <property type="entry name" value="N5-glutamine_MTase"/>
</dbReference>
<dbReference type="NCBIfam" id="TIGR03534">
    <property type="entry name" value="RF_mod_PrmC"/>
    <property type="match status" value="1"/>
</dbReference>
<comment type="similarity">
    <text evidence="5">Belongs to the protein N5-glutamine methyltransferase family. PrmC subfamily.</text>
</comment>
<dbReference type="InterPro" id="IPR040758">
    <property type="entry name" value="PrmC_N"/>
</dbReference>
<dbReference type="GO" id="GO:0032259">
    <property type="term" value="P:methylation"/>
    <property type="evidence" value="ECO:0007669"/>
    <property type="project" value="UniProtKB-KW"/>
</dbReference>
<evidence type="ECO:0000313" key="9">
    <source>
        <dbReference type="Proteomes" id="UP001152173"/>
    </source>
</evidence>
<evidence type="ECO:0000313" key="8">
    <source>
        <dbReference type="EMBL" id="MCZ8537190.1"/>
    </source>
</evidence>
<feature type="binding site" evidence="5">
    <location>
        <begin position="191"/>
        <end position="194"/>
    </location>
    <ligand>
        <name>substrate</name>
    </ligand>
</feature>
<evidence type="ECO:0000256" key="5">
    <source>
        <dbReference type="HAMAP-Rule" id="MF_02126"/>
    </source>
</evidence>
<dbReference type="CDD" id="cd02440">
    <property type="entry name" value="AdoMet_MTases"/>
    <property type="match status" value="1"/>
</dbReference>
<accession>A0A9X3LGX0</accession>